<proteinExistence type="predicted"/>
<keyword evidence="3" id="KW-1185">Reference proteome</keyword>
<gene>
    <name evidence="2" type="ORF">JZY06_06250</name>
</gene>
<organism evidence="2 3">
    <name type="scientific">Corynebacterium mendelii</name>
    <dbReference type="NCBI Taxonomy" id="2765362"/>
    <lineage>
        <taxon>Bacteria</taxon>
        <taxon>Bacillati</taxon>
        <taxon>Actinomycetota</taxon>
        <taxon>Actinomycetes</taxon>
        <taxon>Mycobacteriales</taxon>
        <taxon>Corynebacteriaceae</taxon>
        <taxon>Corynebacterium</taxon>
    </lineage>
</organism>
<feature type="chain" id="PRO_5039182312" description="DUF4352 domain-containing protein" evidence="1">
    <location>
        <begin position="26"/>
        <end position="196"/>
    </location>
</feature>
<name>A0A939E2C7_9CORY</name>
<dbReference type="AlphaFoldDB" id="A0A939E2C7"/>
<feature type="signal peptide" evidence="1">
    <location>
        <begin position="1"/>
        <end position="25"/>
    </location>
</feature>
<dbReference type="EMBL" id="JAFLEQ010000008">
    <property type="protein sequence ID" value="MBN9644217.1"/>
    <property type="molecule type" value="Genomic_DNA"/>
</dbReference>
<evidence type="ECO:0000256" key="1">
    <source>
        <dbReference type="SAM" id="SignalP"/>
    </source>
</evidence>
<reference evidence="2" key="1">
    <citation type="submission" date="2021-03" db="EMBL/GenBank/DDBJ databases">
        <authorList>
            <person name="Sun Q."/>
        </authorList>
    </citation>
    <scope>NUCLEOTIDE SEQUENCE</scope>
    <source>
        <strain evidence="2">CCM 8862</strain>
    </source>
</reference>
<protein>
    <recommendedName>
        <fullName evidence="4">DUF4352 domain-containing protein</fullName>
    </recommendedName>
</protein>
<dbReference type="Proteomes" id="UP000664332">
    <property type="component" value="Unassembled WGS sequence"/>
</dbReference>
<evidence type="ECO:0000313" key="2">
    <source>
        <dbReference type="EMBL" id="MBN9644217.1"/>
    </source>
</evidence>
<dbReference type="PROSITE" id="PS51257">
    <property type="entry name" value="PROKAR_LIPOPROTEIN"/>
    <property type="match status" value="1"/>
</dbReference>
<sequence length="196" mass="20408">MADNNRLRRSATGAALGLVGLAASATTGCTAIHDFMNEDRAPLVATVAPIPEADEGQPTSSFVPAPPVPTTVTESLVSQPPVDDAQLNCTWRLQSLAYGNLRGGVVHLMITNNNPVPLPPSAIPEPVLVVRNPQGEETVIDLLDEQSSGIVNGLDVPLGPHATTTISYAVDTTPPNAYDATLTIGDVSWQGNLGQV</sequence>
<keyword evidence="1" id="KW-0732">Signal</keyword>
<dbReference type="RefSeq" id="WP_207119231.1">
    <property type="nucleotide sequence ID" value="NZ_JAFLEQ010000008.1"/>
</dbReference>
<comment type="caution">
    <text evidence="2">The sequence shown here is derived from an EMBL/GenBank/DDBJ whole genome shotgun (WGS) entry which is preliminary data.</text>
</comment>
<evidence type="ECO:0008006" key="4">
    <source>
        <dbReference type="Google" id="ProtNLM"/>
    </source>
</evidence>
<evidence type="ECO:0000313" key="3">
    <source>
        <dbReference type="Proteomes" id="UP000664332"/>
    </source>
</evidence>
<accession>A0A939E2C7</accession>